<evidence type="ECO:0000313" key="13">
    <source>
        <dbReference type="Proteomes" id="UP000015100"/>
    </source>
</evidence>
<feature type="binding site" evidence="9">
    <location>
        <position position="136"/>
    </location>
    <ligand>
        <name>Zn(2+)</name>
        <dbReference type="ChEBI" id="CHEBI:29105"/>
        <label>2</label>
        <note>catalytic</note>
    </ligand>
</feature>
<dbReference type="GO" id="GO:0031012">
    <property type="term" value="C:extracellular matrix"/>
    <property type="evidence" value="ECO:0007669"/>
    <property type="project" value="InterPro"/>
</dbReference>
<dbReference type="OMA" id="HECKMER"/>
<sequence length="659" mass="67259">MYRPNVCAYSHVEQPLNKRQASNDGNTKWPQNQQFVWRVSGNFTAVNRTAVEQSITQACEKWEKVSTFKFTKGQNANIDVRIYGPNDAPDPNFTSPSVLAVGQLGPLGGRAYIHFNNTRMSNHQWTPQYVHNVFLHEFGHVLGLGHATDRNAVMAANAKPGSQSNINSLTEVDIQKFKNYYAGLAPPQQDGSADTQGQATAGTTTGSSQSGGDQSAGTSNDGSSTSISNSGASPAGADASSSSSSSTNSDAGSNAGSGNIVNAAGAQGNSQSNPGASGSVASNQRFIPVANQSIQYNRPSGSTFATARATTTRAPVVVKPTSIPVKPPQTPKQGSAPVRPNVPQSNPSAGLNQKQPDTLPKTNPKGAINPSNTINQQTRLGPSLVQAIPMPTQIKPASQPNINKPGNPVVQSDQSRTQPGLKPGQNPSNSGNQQGPLRGNAPGQIPRPASGISRGGPVPIPAGRQANVPNGRGNQVPQGATGFAAPAGRVGPAIIPANRGAPAPARGRPPVRGGPPPVRGDSAPARGGQPPALGRQEPVFSGPPPGRGGPAPVRGGPPPGLGGPPPGLGGPAPSRGGPAPIRGGQPPALGRQAPVFSGPPPGRGGPAPVRGGPPPGLGGPPPGLGGPALTPPANLQRPRSLSDGNINLKVEEPRRYWRR</sequence>
<feature type="binding site" evidence="9">
    <location>
        <position position="99"/>
    </location>
    <ligand>
        <name>Ca(2+)</name>
        <dbReference type="ChEBI" id="CHEBI:29108"/>
        <label>3</label>
    </ligand>
</feature>
<keyword evidence="4" id="KW-0732">Signal</keyword>
<proteinExistence type="inferred from homology"/>
<dbReference type="SUPFAM" id="SSF55486">
    <property type="entry name" value="Metalloproteases ('zincins'), catalytic domain"/>
    <property type="match status" value="1"/>
</dbReference>
<evidence type="ECO:0000256" key="6">
    <source>
        <dbReference type="ARBA" id="ARBA00022833"/>
    </source>
</evidence>
<keyword evidence="9" id="KW-0106">Calcium</keyword>
<feature type="compositionally biased region" description="Polar residues" evidence="10">
    <location>
        <begin position="342"/>
        <end position="356"/>
    </location>
</feature>
<dbReference type="EMBL" id="AQGS01001233">
    <property type="protein sequence ID" value="EPS35104.1"/>
    <property type="molecule type" value="Genomic_DNA"/>
</dbReference>
<feature type="active site" evidence="8">
    <location>
        <position position="137"/>
    </location>
</feature>
<feature type="binding site" evidence="9">
    <location>
        <position position="79"/>
    </location>
    <ligand>
        <name>Ca(2+)</name>
        <dbReference type="ChEBI" id="CHEBI:29108"/>
        <label>2</label>
    </ligand>
</feature>
<feature type="region of interest" description="Disordered" evidence="10">
    <location>
        <begin position="183"/>
        <end position="281"/>
    </location>
</feature>
<keyword evidence="7" id="KW-0482">Metalloprotease</keyword>
<comment type="cofactor">
    <cofactor evidence="9">
        <name>Ca(2+)</name>
        <dbReference type="ChEBI" id="CHEBI:29108"/>
    </cofactor>
    <text evidence="9">Can bind about 5 Ca(2+) ions per subunit.</text>
</comment>
<accession>S7ZXB5</accession>
<evidence type="ECO:0000256" key="4">
    <source>
        <dbReference type="ARBA" id="ARBA00022729"/>
    </source>
</evidence>
<feature type="compositionally biased region" description="Polar residues" evidence="10">
    <location>
        <begin position="395"/>
        <end position="418"/>
    </location>
</feature>
<reference evidence="13" key="2">
    <citation type="submission" date="2013-04" db="EMBL/GenBank/DDBJ databases">
        <title>Genomic mechanisms accounting for the adaptation to parasitism in nematode-trapping fungi.</title>
        <authorList>
            <person name="Ahren D.G."/>
        </authorList>
    </citation>
    <scope>NUCLEOTIDE SEQUENCE [LARGE SCALE GENOMIC DNA]</scope>
    <source>
        <strain evidence="13">CBS 200.50</strain>
    </source>
</reference>
<dbReference type="GO" id="GO:0004222">
    <property type="term" value="F:metalloendopeptidase activity"/>
    <property type="evidence" value="ECO:0007669"/>
    <property type="project" value="InterPro"/>
</dbReference>
<gene>
    <name evidence="12" type="ORF">H072_11532</name>
</gene>
<dbReference type="GO" id="GO:0006508">
    <property type="term" value="P:proteolysis"/>
    <property type="evidence" value="ECO:0007669"/>
    <property type="project" value="UniProtKB-KW"/>
</dbReference>
<evidence type="ECO:0000256" key="8">
    <source>
        <dbReference type="PIRSR" id="PIRSR621190-1"/>
    </source>
</evidence>
<keyword evidence="2" id="KW-0645">Protease</keyword>
<dbReference type="GO" id="GO:0030198">
    <property type="term" value="P:extracellular matrix organization"/>
    <property type="evidence" value="ECO:0007669"/>
    <property type="project" value="TreeGrafter"/>
</dbReference>
<keyword evidence="5" id="KW-0378">Hydrolase</keyword>
<dbReference type="Proteomes" id="UP000015100">
    <property type="component" value="Unassembled WGS sequence"/>
</dbReference>
<comment type="similarity">
    <text evidence="1">Belongs to the peptidase M10A family.</text>
</comment>
<dbReference type="GO" id="GO:0008270">
    <property type="term" value="F:zinc ion binding"/>
    <property type="evidence" value="ECO:0007669"/>
    <property type="project" value="InterPro"/>
</dbReference>
<keyword evidence="6 9" id="KW-0862">Zinc</keyword>
<feature type="compositionally biased region" description="Polar residues" evidence="10">
    <location>
        <begin position="267"/>
        <end position="281"/>
    </location>
</feature>
<feature type="compositionally biased region" description="Low complexity" evidence="10">
    <location>
        <begin position="191"/>
        <end position="259"/>
    </location>
</feature>
<feature type="binding site" evidence="9">
    <location>
        <position position="90"/>
    </location>
    <ligand>
        <name>Zn(2+)</name>
        <dbReference type="ChEBI" id="CHEBI:29105"/>
        <label>1</label>
    </ligand>
</feature>
<protein>
    <recommendedName>
        <fullName evidence="11">Peptidase metallopeptidase domain-containing protein</fullName>
    </recommendedName>
</protein>
<dbReference type="AlphaFoldDB" id="S7ZXB5"/>
<feature type="compositionally biased region" description="Polar residues" evidence="10">
    <location>
        <begin position="425"/>
        <end position="435"/>
    </location>
</feature>
<dbReference type="InterPro" id="IPR024079">
    <property type="entry name" value="MetalloPept_cat_dom_sf"/>
</dbReference>
<feature type="compositionally biased region" description="Pro residues" evidence="10">
    <location>
        <begin position="555"/>
        <end position="568"/>
    </location>
</feature>
<feature type="domain" description="Peptidase metallopeptidase" evidence="11">
    <location>
        <begin position="25"/>
        <end position="183"/>
    </location>
</feature>
<feature type="compositionally biased region" description="Pro residues" evidence="10">
    <location>
        <begin position="611"/>
        <end position="624"/>
    </location>
</feature>
<dbReference type="GO" id="GO:0030574">
    <property type="term" value="P:collagen catabolic process"/>
    <property type="evidence" value="ECO:0007669"/>
    <property type="project" value="TreeGrafter"/>
</dbReference>
<evidence type="ECO:0000259" key="11">
    <source>
        <dbReference type="SMART" id="SM00235"/>
    </source>
</evidence>
<dbReference type="PANTHER" id="PTHR10201">
    <property type="entry name" value="MATRIX METALLOPROTEINASE"/>
    <property type="match status" value="1"/>
</dbReference>
<feature type="region of interest" description="Disordered" evidence="10">
    <location>
        <begin position="315"/>
        <end position="376"/>
    </location>
</feature>
<dbReference type="Pfam" id="PF00413">
    <property type="entry name" value="Peptidase_M10"/>
    <property type="match status" value="1"/>
</dbReference>
<dbReference type="Gene3D" id="3.40.390.10">
    <property type="entry name" value="Collagenase (Catalytic Domain)"/>
    <property type="match status" value="1"/>
</dbReference>
<feature type="binding site" evidence="9">
    <location>
        <position position="114"/>
    </location>
    <ligand>
        <name>Zn(2+)</name>
        <dbReference type="ChEBI" id="CHEBI:29105"/>
        <label>1</label>
    </ligand>
</feature>
<organism evidence="12 13">
    <name type="scientific">Dactylellina haptotyla (strain CBS 200.50)</name>
    <name type="common">Nematode-trapping fungus</name>
    <name type="synonym">Monacrosporium haptotylum</name>
    <dbReference type="NCBI Taxonomy" id="1284197"/>
    <lineage>
        <taxon>Eukaryota</taxon>
        <taxon>Fungi</taxon>
        <taxon>Dikarya</taxon>
        <taxon>Ascomycota</taxon>
        <taxon>Pezizomycotina</taxon>
        <taxon>Orbiliomycetes</taxon>
        <taxon>Orbiliales</taxon>
        <taxon>Orbiliaceae</taxon>
        <taxon>Dactylellina</taxon>
    </lineage>
</organism>
<dbReference type="InterPro" id="IPR021190">
    <property type="entry name" value="Pept_M10A"/>
</dbReference>
<dbReference type="OrthoDB" id="406838at2759"/>
<evidence type="ECO:0000256" key="2">
    <source>
        <dbReference type="ARBA" id="ARBA00022670"/>
    </source>
</evidence>
<reference evidence="12 13" key="1">
    <citation type="journal article" date="2013" name="PLoS Genet.">
        <title>Genomic mechanisms accounting for the adaptation to parasitism in nematode-trapping fungi.</title>
        <authorList>
            <person name="Meerupati T."/>
            <person name="Andersson K.M."/>
            <person name="Friman E."/>
            <person name="Kumar D."/>
            <person name="Tunlid A."/>
            <person name="Ahren D."/>
        </authorList>
    </citation>
    <scope>NUCLEOTIDE SEQUENCE [LARGE SCALE GENOMIC DNA]</scope>
    <source>
        <strain evidence="12 13">CBS 200.50</strain>
    </source>
</reference>
<feature type="compositionally biased region" description="Low complexity" evidence="10">
    <location>
        <begin position="571"/>
        <end position="584"/>
    </location>
</feature>
<feature type="binding site" evidence="9">
    <location>
        <position position="97"/>
    </location>
    <ligand>
        <name>Ca(2+)</name>
        <dbReference type="ChEBI" id="CHEBI:29108"/>
        <label>3</label>
    </ligand>
</feature>
<evidence type="ECO:0000256" key="7">
    <source>
        <dbReference type="ARBA" id="ARBA00023049"/>
    </source>
</evidence>
<feature type="binding site" evidence="9">
    <location>
        <position position="140"/>
    </location>
    <ligand>
        <name>Zn(2+)</name>
        <dbReference type="ChEBI" id="CHEBI:29105"/>
        <label>2</label>
        <note>catalytic</note>
    </ligand>
</feature>
<comment type="caution">
    <text evidence="12">The sequence shown here is derived from an EMBL/GenBank/DDBJ whole genome shotgun (WGS) entry which is preliminary data.</text>
</comment>
<dbReference type="PRINTS" id="PR00138">
    <property type="entry name" value="MATRIXIN"/>
</dbReference>
<feature type="compositionally biased region" description="Low complexity" evidence="10">
    <location>
        <begin position="491"/>
        <end position="511"/>
    </location>
</feature>
<keyword evidence="3 9" id="KW-0479">Metal-binding</keyword>
<dbReference type="SMART" id="SM00235">
    <property type="entry name" value="ZnMc"/>
    <property type="match status" value="1"/>
</dbReference>
<feature type="binding site" evidence="9">
    <location>
        <position position="154"/>
    </location>
    <ligand>
        <name>Zn(2+)</name>
        <dbReference type="ChEBI" id="CHEBI:29105"/>
        <label>2</label>
        <note>catalytic</note>
    </ligand>
</feature>
<dbReference type="InterPro" id="IPR006026">
    <property type="entry name" value="Peptidase_Metallo"/>
</dbReference>
<evidence type="ECO:0000256" key="9">
    <source>
        <dbReference type="PIRSR" id="PIRSR621190-2"/>
    </source>
</evidence>
<keyword evidence="13" id="KW-1185">Reference proteome</keyword>
<dbReference type="InterPro" id="IPR001818">
    <property type="entry name" value="Pept_M10_metallopeptidase"/>
</dbReference>
<dbReference type="HOGENOM" id="CLU_416196_0_0_1"/>
<dbReference type="PANTHER" id="PTHR10201:SF291">
    <property type="entry name" value="MATRIX METALLOPROTEINASE 1, ISOFORM C-RELATED"/>
    <property type="match status" value="1"/>
</dbReference>
<dbReference type="STRING" id="1284197.S7ZXB5"/>
<comment type="cofactor">
    <cofactor evidence="9">
        <name>Zn(2+)</name>
        <dbReference type="ChEBI" id="CHEBI:29105"/>
    </cofactor>
    <text evidence="9">Binds 2 Zn(2+) ions per subunit.</text>
</comment>
<evidence type="ECO:0000256" key="3">
    <source>
        <dbReference type="ARBA" id="ARBA00022723"/>
    </source>
</evidence>
<feature type="binding site" evidence="9">
    <location>
        <position position="146"/>
    </location>
    <ligand>
        <name>Zn(2+)</name>
        <dbReference type="ChEBI" id="CHEBI:29105"/>
        <label>2</label>
        <note>catalytic</note>
    </ligand>
</feature>
<evidence type="ECO:0000256" key="10">
    <source>
        <dbReference type="SAM" id="MobiDB-lite"/>
    </source>
</evidence>
<name>S7ZXB5_DACHA</name>
<evidence type="ECO:0000256" key="5">
    <source>
        <dbReference type="ARBA" id="ARBA00022801"/>
    </source>
</evidence>
<evidence type="ECO:0000256" key="1">
    <source>
        <dbReference type="ARBA" id="ARBA00010370"/>
    </source>
</evidence>
<evidence type="ECO:0000313" key="12">
    <source>
        <dbReference type="EMBL" id="EPS35104.1"/>
    </source>
</evidence>
<feature type="region of interest" description="Disordered" evidence="10">
    <location>
        <begin position="394"/>
        <end position="647"/>
    </location>
</feature>